<dbReference type="InterPro" id="IPR036206">
    <property type="entry name" value="ThiamineP_synth_sf"/>
</dbReference>
<feature type="binding site" evidence="9">
    <location>
        <position position="141"/>
    </location>
    <ligand>
        <name>4-amino-2-methyl-5-(diphosphooxymethyl)pyrimidine</name>
        <dbReference type="ChEBI" id="CHEBI:57841"/>
    </ligand>
</feature>
<feature type="binding site" evidence="9">
    <location>
        <begin position="195"/>
        <end position="196"/>
    </location>
    <ligand>
        <name>2-[(2R,5Z)-2-carboxy-4-methylthiazol-5(2H)-ylidene]ethyl phosphate</name>
        <dbReference type="ChEBI" id="CHEBI:62899"/>
    </ligand>
</feature>
<evidence type="ECO:0000256" key="10">
    <source>
        <dbReference type="RuleBase" id="RU003826"/>
    </source>
</evidence>
<comment type="pathway">
    <text evidence="1 9 11">Cofactor biosynthesis; thiamine diphosphate biosynthesis; thiamine phosphate from 4-amino-2-methyl-5-diphosphomethylpyrimidine and 4-methyl-5-(2-phosphoethyl)-thiazole: step 1/1.</text>
</comment>
<dbReference type="GO" id="GO:0009229">
    <property type="term" value="P:thiamine diphosphate biosynthetic process"/>
    <property type="evidence" value="ECO:0007669"/>
    <property type="project" value="UniProtKB-UniRule"/>
</dbReference>
<feature type="binding site" evidence="9">
    <location>
        <position position="73"/>
    </location>
    <ligand>
        <name>Mg(2+)</name>
        <dbReference type="ChEBI" id="CHEBI:18420"/>
    </ligand>
</feature>
<dbReference type="PANTHER" id="PTHR20857:SF15">
    <property type="entry name" value="THIAMINE-PHOSPHATE SYNTHASE"/>
    <property type="match status" value="1"/>
</dbReference>
<keyword evidence="2 9" id="KW-0808">Transferase</keyword>
<evidence type="ECO:0000256" key="4">
    <source>
        <dbReference type="ARBA" id="ARBA00022842"/>
    </source>
</evidence>
<evidence type="ECO:0000256" key="11">
    <source>
        <dbReference type="RuleBase" id="RU004253"/>
    </source>
</evidence>
<dbReference type="InterPro" id="IPR022998">
    <property type="entry name" value="ThiamineP_synth_TenI"/>
</dbReference>
<evidence type="ECO:0000313" key="14">
    <source>
        <dbReference type="Proteomes" id="UP000214603"/>
    </source>
</evidence>
<feature type="binding site" evidence="9">
    <location>
        <position position="111"/>
    </location>
    <ligand>
        <name>4-amino-2-methyl-5-(diphosphooxymethyl)pyrimidine</name>
        <dbReference type="ChEBI" id="CHEBI:57841"/>
    </ligand>
</feature>
<dbReference type="InterPro" id="IPR013785">
    <property type="entry name" value="Aldolase_TIM"/>
</dbReference>
<dbReference type="EC" id="2.5.1.3" evidence="9"/>
<gene>
    <name evidence="9" type="primary">thiE</name>
    <name evidence="13" type="ORF">CEY11_14485</name>
</gene>
<reference evidence="14" key="1">
    <citation type="submission" date="2017-06" db="EMBL/GenBank/DDBJ databases">
        <title>Herbaspirillum phytohormonus sp. nov., isolated from the root nodule of Robinia pseudoacacia in lead-zinc mine.</title>
        <authorList>
            <person name="Fan M."/>
            <person name="Lin Y."/>
        </authorList>
    </citation>
    <scope>NUCLEOTIDE SEQUENCE [LARGE SCALE GENOMIC DNA]</scope>
    <source>
        <strain evidence="14">SC-089</strain>
    </source>
</reference>
<evidence type="ECO:0000256" key="7">
    <source>
        <dbReference type="ARBA" id="ARBA00047851"/>
    </source>
</evidence>
<protein>
    <recommendedName>
        <fullName evidence="9">Thiamine-phosphate synthase</fullName>
        <shortName evidence="9">TP synthase</shortName>
        <shortName evidence="9">TPS</shortName>
        <ecNumber evidence="9">2.5.1.3</ecNumber>
    </recommendedName>
    <alternativeName>
        <fullName evidence="9">Thiamine-phosphate pyrophosphorylase</fullName>
        <shortName evidence="9">TMP pyrophosphorylase</shortName>
        <shortName evidence="9">TMP-PPase</shortName>
    </alternativeName>
</protein>
<sequence length="225" mass="23657">MTARLRFPRGLYGVTPEWDDTQRLLAAVRAAAAGGMTALQWRRKTGDARARRFQVRALRALCAKLKVVFIVNDDWRLAAETGADGVHLGREDGSARQARLALGPQAIIGCSCYNEPALARQALEAGADYIAFGAVYPSRIKPQAVRATLDDIRRGRALAEAAGGATRAAVVAIGGLDPANAAPVIAAGADSIALISGLFAAGSIRGAAARGRELFDIGHRRHAHG</sequence>
<feature type="binding site" evidence="9">
    <location>
        <position position="92"/>
    </location>
    <ligand>
        <name>Mg(2+)</name>
        <dbReference type="ChEBI" id="CHEBI:18420"/>
    </ligand>
</feature>
<comment type="caution">
    <text evidence="9">Lacks conserved residue(s) required for the propagation of feature annotation.</text>
</comment>
<comment type="catalytic activity">
    <reaction evidence="6 9 10">
        <text>4-methyl-5-(2-phosphooxyethyl)-thiazole + 4-amino-2-methyl-5-(diphosphooxymethyl)pyrimidine + H(+) = thiamine phosphate + diphosphate</text>
        <dbReference type="Rhea" id="RHEA:22328"/>
        <dbReference type="ChEBI" id="CHEBI:15378"/>
        <dbReference type="ChEBI" id="CHEBI:33019"/>
        <dbReference type="ChEBI" id="CHEBI:37575"/>
        <dbReference type="ChEBI" id="CHEBI:57841"/>
        <dbReference type="ChEBI" id="CHEBI:58296"/>
        <dbReference type="EC" id="2.5.1.3"/>
    </reaction>
</comment>
<evidence type="ECO:0000256" key="3">
    <source>
        <dbReference type="ARBA" id="ARBA00022723"/>
    </source>
</evidence>
<accession>A0A225MA60</accession>
<dbReference type="HAMAP" id="MF_00097">
    <property type="entry name" value="TMP_synthase"/>
    <property type="match status" value="1"/>
</dbReference>
<organism evidence="13 14">
    <name type="scientific">Candidimonas nitroreducens</name>
    <dbReference type="NCBI Taxonomy" id="683354"/>
    <lineage>
        <taxon>Bacteria</taxon>
        <taxon>Pseudomonadati</taxon>
        <taxon>Pseudomonadota</taxon>
        <taxon>Betaproteobacteria</taxon>
        <taxon>Burkholderiales</taxon>
        <taxon>Alcaligenaceae</taxon>
        <taxon>Candidimonas</taxon>
    </lineage>
</organism>
<dbReference type="CDD" id="cd00564">
    <property type="entry name" value="TMP_TenI"/>
    <property type="match status" value="1"/>
</dbReference>
<feature type="binding site" evidence="9">
    <location>
        <begin position="40"/>
        <end position="44"/>
    </location>
    <ligand>
        <name>4-amino-2-methyl-5-(diphosphooxymethyl)pyrimidine</name>
        <dbReference type="ChEBI" id="CHEBI:57841"/>
    </ligand>
</feature>
<feature type="domain" description="Thiamine phosphate synthase/TenI" evidence="12">
    <location>
        <begin position="11"/>
        <end position="198"/>
    </location>
</feature>
<evidence type="ECO:0000256" key="1">
    <source>
        <dbReference type="ARBA" id="ARBA00005165"/>
    </source>
</evidence>
<dbReference type="GO" id="GO:0000287">
    <property type="term" value="F:magnesium ion binding"/>
    <property type="evidence" value="ECO:0007669"/>
    <property type="project" value="UniProtKB-UniRule"/>
</dbReference>
<evidence type="ECO:0000259" key="12">
    <source>
        <dbReference type="Pfam" id="PF02581"/>
    </source>
</evidence>
<dbReference type="UniPathway" id="UPA00060">
    <property type="reaction ID" value="UER00141"/>
</dbReference>
<dbReference type="GO" id="GO:0005737">
    <property type="term" value="C:cytoplasm"/>
    <property type="evidence" value="ECO:0007669"/>
    <property type="project" value="TreeGrafter"/>
</dbReference>
<feature type="binding site" evidence="9">
    <location>
        <position position="175"/>
    </location>
    <ligand>
        <name>2-[(2R,5Z)-2-carboxy-4-methylthiazol-5(2H)-ylidene]ethyl phosphate</name>
        <dbReference type="ChEBI" id="CHEBI:62899"/>
    </ligand>
</feature>
<evidence type="ECO:0000256" key="5">
    <source>
        <dbReference type="ARBA" id="ARBA00022977"/>
    </source>
</evidence>
<comment type="catalytic activity">
    <reaction evidence="7 9 10">
        <text>2-(2-carboxy-4-methylthiazol-5-yl)ethyl phosphate + 4-amino-2-methyl-5-(diphosphooxymethyl)pyrimidine + 2 H(+) = thiamine phosphate + CO2 + diphosphate</text>
        <dbReference type="Rhea" id="RHEA:47848"/>
        <dbReference type="ChEBI" id="CHEBI:15378"/>
        <dbReference type="ChEBI" id="CHEBI:16526"/>
        <dbReference type="ChEBI" id="CHEBI:33019"/>
        <dbReference type="ChEBI" id="CHEBI:37575"/>
        <dbReference type="ChEBI" id="CHEBI:57841"/>
        <dbReference type="ChEBI" id="CHEBI:62890"/>
        <dbReference type="EC" id="2.5.1.3"/>
    </reaction>
</comment>
<dbReference type="Proteomes" id="UP000214603">
    <property type="component" value="Unassembled WGS sequence"/>
</dbReference>
<evidence type="ECO:0000256" key="6">
    <source>
        <dbReference type="ARBA" id="ARBA00047334"/>
    </source>
</evidence>
<dbReference type="InterPro" id="IPR034291">
    <property type="entry name" value="TMP_synthase"/>
</dbReference>
<comment type="similarity">
    <text evidence="9 10">Belongs to the thiamine-phosphate synthase family.</text>
</comment>
<evidence type="ECO:0000256" key="8">
    <source>
        <dbReference type="ARBA" id="ARBA00047883"/>
    </source>
</evidence>
<keyword evidence="4 9" id="KW-0460">Magnesium</keyword>
<dbReference type="GO" id="GO:0009228">
    <property type="term" value="P:thiamine biosynthetic process"/>
    <property type="evidence" value="ECO:0007669"/>
    <property type="project" value="UniProtKB-KW"/>
</dbReference>
<evidence type="ECO:0000256" key="9">
    <source>
        <dbReference type="HAMAP-Rule" id="MF_00097"/>
    </source>
</evidence>
<keyword evidence="3 9" id="KW-0479">Metal-binding</keyword>
<dbReference type="PANTHER" id="PTHR20857">
    <property type="entry name" value="THIAMINE-PHOSPHATE PYROPHOSPHORYLASE"/>
    <property type="match status" value="1"/>
</dbReference>
<dbReference type="RefSeq" id="WP_088604116.1">
    <property type="nucleotide sequence ID" value="NZ_NJIH01000008.1"/>
</dbReference>
<comment type="catalytic activity">
    <reaction evidence="8 9 10">
        <text>2-[(2R,5Z)-2-carboxy-4-methylthiazol-5(2H)-ylidene]ethyl phosphate + 4-amino-2-methyl-5-(diphosphooxymethyl)pyrimidine + 2 H(+) = thiamine phosphate + CO2 + diphosphate</text>
        <dbReference type="Rhea" id="RHEA:47844"/>
        <dbReference type="ChEBI" id="CHEBI:15378"/>
        <dbReference type="ChEBI" id="CHEBI:16526"/>
        <dbReference type="ChEBI" id="CHEBI:33019"/>
        <dbReference type="ChEBI" id="CHEBI:37575"/>
        <dbReference type="ChEBI" id="CHEBI:57841"/>
        <dbReference type="ChEBI" id="CHEBI:62899"/>
        <dbReference type="EC" id="2.5.1.3"/>
    </reaction>
</comment>
<comment type="function">
    <text evidence="9">Condenses 4-methyl-5-(beta-hydroxyethyl)thiazole monophosphate (THZ-P) and 2-methyl-4-amino-5-hydroxymethyl pyrimidine pyrophosphate (HMP-PP) to form thiamine monophosphate (TMP).</text>
</comment>
<dbReference type="OrthoDB" id="9810880at2"/>
<dbReference type="SUPFAM" id="SSF51391">
    <property type="entry name" value="Thiamin phosphate synthase"/>
    <property type="match status" value="1"/>
</dbReference>
<dbReference type="Gene3D" id="3.20.20.70">
    <property type="entry name" value="Aldolase class I"/>
    <property type="match status" value="1"/>
</dbReference>
<evidence type="ECO:0000313" key="13">
    <source>
        <dbReference type="EMBL" id="OWT58204.1"/>
    </source>
</evidence>
<dbReference type="NCBIfam" id="TIGR00693">
    <property type="entry name" value="thiE"/>
    <property type="match status" value="1"/>
</dbReference>
<dbReference type="AlphaFoldDB" id="A0A225MA60"/>
<name>A0A225MA60_9BURK</name>
<proteinExistence type="inferred from homology"/>
<dbReference type="EMBL" id="NJIH01000008">
    <property type="protein sequence ID" value="OWT58204.1"/>
    <property type="molecule type" value="Genomic_DNA"/>
</dbReference>
<feature type="binding site" evidence="9">
    <location>
        <position position="72"/>
    </location>
    <ligand>
        <name>4-amino-2-methyl-5-(diphosphooxymethyl)pyrimidine</name>
        <dbReference type="ChEBI" id="CHEBI:57841"/>
    </ligand>
</feature>
<evidence type="ECO:0000256" key="2">
    <source>
        <dbReference type="ARBA" id="ARBA00022679"/>
    </source>
</evidence>
<dbReference type="GO" id="GO:0004789">
    <property type="term" value="F:thiamine-phosphate diphosphorylase activity"/>
    <property type="evidence" value="ECO:0007669"/>
    <property type="project" value="UniProtKB-UniRule"/>
</dbReference>
<dbReference type="Pfam" id="PF02581">
    <property type="entry name" value="TMP-TENI"/>
    <property type="match status" value="1"/>
</dbReference>
<comment type="cofactor">
    <cofactor evidence="9">
        <name>Mg(2+)</name>
        <dbReference type="ChEBI" id="CHEBI:18420"/>
    </cofactor>
    <text evidence="9">Binds 1 Mg(2+) ion per subunit.</text>
</comment>
<keyword evidence="14" id="KW-1185">Reference proteome</keyword>
<keyword evidence="5 9" id="KW-0784">Thiamine biosynthesis</keyword>
<comment type="caution">
    <text evidence="13">The sequence shown here is derived from an EMBL/GenBank/DDBJ whole genome shotgun (WGS) entry which is preliminary data.</text>
</comment>